<evidence type="ECO:0000256" key="2">
    <source>
        <dbReference type="ARBA" id="ARBA00022801"/>
    </source>
</evidence>
<dbReference type="KEGG" id="rru:Rru_A1840"/>
<comment type="cofactor">
    <cofactor evidence="5">
        <name>Ca(2+)</name>
        <dbReference type="ChEBI" id="CHEBI:29108"/>
    </cofactor>
    <text evidence="5">Binds 1 Ca(2+) ion per dimer.</text>
</comment>
<evidence type="ECO:0000256" key="3">
    <source>
        <dbReference type="ARBA" id="ARBA00023145"/>
    </source>
</evidence>
<feature type="binding site" evidence="5">
    <location>
        <position position="211"/>
    </location>
    <ligand>
        <name>Ca(2+)</name>
        <dbReference type="ChEBI" id="CHEBI:29108"/>
    </ligand>
</feature>
<dbReference type="PANTHER" id="PTHR34218">
    <property type="entry name" value="PEPTIDASE S45 PENICILLIN AMIDASE"/>
    <property type="match status" value="1"/>
</dbReference>
<dbReference type="STRING" id="269796.Rru_A1840"/>
<dbReference type="EC" id="3.5.1.11" evidence="6"/>
<dbReference type="InterPro" id="IPR023343">
    <property type="entry name" value="Penicillin_amidase_dom1"/>
</dbReference>
<evidence type="ECO:0000313" key="6">
    <source>
        <dbReference type="EMBL" id="ABC22640.1"/>
    </source>
</evidence>
<dbReference type="PANTHER" id="PTHR34218:SF4">
    <property type="entry name" value="ACYL-HOMOSERINE LACTONE ACYLASE QUIP"/>
    <property type="match status" value="1"/>
</dbReference>
<dbReference type="Gene3D" id="1.10.439.10">
    <property type="entry name" value="Penicillin Amidohydrolase, domain 1"/>
    <property type="match status" value="1"/>
</dbReference>
<dbReference type="GO" id="GO:0008953">
    <property type="term" value="F:penicillin amidase activity"/>
    <property type="evidence" value="ECO:0007669"/>
    <property type="project" value="UniProtKB-EC"/>
</dbReference>
<dbReference type="EMBL" id="CP000230">
    <property type="protein sequence ID" value="ABC22640.1"/>
    <property type="molecule type" value="Genomic_DNA"/>
</dbReference>
<dbReference type="InterPro" id="IPR014395">
    <property type="entry name" value="Pen/GL7ACA/AHL_acylase"/>
</dbReference>
<keyword evidence="2 6" id="KW-0378">Hydrolase</keyword>
<dbReference type="InterPro" id="IPR043146">
    <property type="entry name" value="Penicillin_amidase_N_B-knob"/>
</dbReference>
<reference evidence="6 7" key="1">
    <citation type="journal article" date="2011" name="Stand. Genomic Sci.">
        <title>Complete genome sequence of Rhodospirillum rubrum type strain (S1).</title>
        <authorList>
            <person name="Munk A.C."/>
            <person name="Copeland A."/>
            <person name="Lucas S."/>
            <person name="Lapidus A."/>
            <person name="Del Rio T.G."/>
            <person name="Barry K."/>
            <person name="Detter J.C."/>
            <person name="Hammon N."/>
            <person name="Israni S."/>
            <person name="Pitluck S."/>
            <person name="Brettin T."/>
            <person name="Bruce D."/>
            <person name="Han C."/>
            <person name="Tapia R."/>
            <person name="Gilna P."/>
            <person name="Schmutz J."/>
            <person name="Larimer F."/>
            <person name="Land M."/>
            <person name="Kyrpides N.C."/>
            <person name="Mavromatis K."/>
            <person name="Richardson P."/>
            <person name="Rohde M."/>
            <person name="Goker M."/>
            <person name="Klenk H.P."/>
            <person name="Zhang Y."/>
            <person name="Roberts G.P."/>
            <person name="Reslewic S."/>
            <person name="Schwartz D.C."/>
        </authorList>
    </citation>
    <scope>NUCLEOTIDE SEQUENCE [LARGE SCALE GENOMIC DNA]</scope>
    <source>
        <strain evidence="7">ATCC 11170 / ATH 1.1.1 / DSM 467 / LMG 4362 / NCIMB 8255 / S1</strain>
    </source>
</reference>
<dbReference type="InterPro" id="IPR029055">
    <property type="entry name" value="Ntn_hydrolases_N"/>
</dbReference>
<dbReference type="Pfam" id="PF01804">
    <property type="entry name" value="Penicil_amidase"/>
    <property type="match status" value="1"/>
</dbReference>
<evidence type="ECO:0000256" key="4">
    <source>
        <dbReference type="PIRSR" id="PIRSR001227-1"/>
    </source>
</evidence>
<dbReference type="Gene3D" id="1.10.1400.10">
    <property type="match status" value="1"/>
</dbReference>
<dbReference type="Gene3D" id="3.60.20.10">
    <property type="entry name" value="Glutamine Phosphoribosylpyrophosphate, subunit 1, domain 1"/>
    <property type="match status" value="1"/>
</dbReference>
<dbReference type="GO" id="GO:0046872">
    <property type="term" value="F:metal ion binding"/>
    <property type="evidence" value="ECO:0007669"/>
    <property type="project" value="UniProtKB-KW"/>
</dbReference>
<keyword evidence="5" id="KW-0106">Calcium</keyword>
<dbReference type="CDD" id="cd03747">
    <property type="entry name" value="Ntn_PGA_like"/>
    <property type="match status" value="1"/>
</dbReference>
<dbReference type="MEROPS" id="S45.003"/>
<dbReference type="PIRSF" id="PIRSF001227">
    <property type="entry name" value="Pen_acylase"/>
    <property type="match status" value="1"/>
</dbReference>
<protein>
    <submittedName>
        <fullName evidence="6">Penicillin amidase</fullName>
        <ecNumber evidence="6">3.5.1.11</ecNumber>
    </submittedName>
</protein>
<dbReference type="SUPFAM" id="SSF56235">
    <property type="entry name" value="N-terminal nucleophile aminohydrolases (Ntn hydrolases)"/>
    <property type="match status" value="1"/>
</dbReference>
<gene>
    <name evidence="6" type="ordered locus">Rru_A1840</name>
</gene>
<name>Q2RTA5_RHORT</name>
<dbReference type="PATRIC" id="fig|269796.9.peg.1919"/>
<feature type="binding site" evidence="5">
    <location>
        <position position="344"/>
    </location>
    <ligand>
        <name>Ca(2+)</name>
        <dbReference type="ChEBI" id="CHEBI:29108"/>
    </ligand>
</feature>
<comment type="similarity">
    <text evidence="1">Belongs to the peptidase S45 family.</text>
</comment>
<dbReference type="GO" id="GO:0017000">
    <property type="term" value="P:antibiotic biosynthetic process"/>
    <property type="evidence" value="ECO:0007669"/>
    <property type="project" value="InterPro"/>
</dbReference>
<dbReference type="RefSeq" id="WP_011389593.1">
    <property type="nucleotide sequence ID" value="NC_007643.1"/>
</dbReference>
<keyword evidence="7" id="KW-1185">Reference proteome</keyword>
<dbReference type="Gene3D" id="2.30.120.10">
    <property type="match status" value="1"/>
</dbReference>
<dbReference type="eggNOG" id="COG2366">
    <property type="taxonomic scope" value="Bacteria"/>
</dbReference>
<dbReference type="AlphaFoldDB" id="Q2RTA5"/>
<dbReference type="InterPro" id="IPR043147">
    <property type="entry name" value="Penicillin_amidase_A-knob"/>
</dbReference>
<evidence type="ECO:0000256" key="5">
    <source>
        <dbReference type="PIRSR" id="PIRSR001227-2"/>
    </source>
</evidence>
<dbReference type="Proteomes" id="UP000001929">
    <property type="component" value="Chromosome"/>
</dbReference>
<evidence type="ECO:0000313" key="7">
    <source>
        <dbReference type="Proteomes" id="UP000001929"/>
    </source>
</evidence>
<keyword evidence="3" id="KW-0865">Zymogen</keyword>
<keyword evidence="5" id="KW-0479">Metal-binding</keyword>
<feature type="active site" description="Nucleophile" evidence="4">
    <location>
        <position position="269"/>
    </location>
</feature>
<dbReference type="EnsemblBacteria" id="ABC22640">
    <property type="protein sequence ID" value="ABC22640"/>
    <property type="gene ID" value="Rru_A1840"/>
</dbReference>
<sequence length="821" mass="87758">MTRLGHWMLRLGLGAVALGLVAALVLGLALTGSLPRTSGRIEVTTGGALPVDDPQRPGSSTTWGGLSGPIDIIRDRYAIPTIRAANDRDAAFALGVVHAQDRLWQMEGMRRLGAGRMAELLGPRALPIDRFMRTLGLHALAAETYRRMPADERAVMEAYCAGVNQIIGAKWTIPPPEFLMLLARPEPWRPVDSLVWGRLMGLWLSADWQEELVRAALAKSLSPERLKSLWPAFGRSDVAARPAAAPLSGEAALALLAAFPKALAPTLASNAWAVGGGKTASGQPLLASDPHLGFQAPIQWYLARLETPERTLTGATFPGVPLTVIGTNERVAWGLTTTHSDTMDLFVERVVDADHYLTENGPEPWLRRTETLAVRGAPSETLEVRASRHGPVISDVLPAASADLGHAALGEGEALTLAATALRPDDQTALALRALNRAGTADEVRKAARGFQSPQQNLIYATAEGAIGRLSPGLTPLRAGGPGLLPQTGWTSTSRWTGYIPFEDLPAESDPASGFVYNTNSAIVGEDYPHYLIDAWPGEDRAARLARLLAYRDDHGPRDMALYQLDTVSHALETLLPRLLDFPAALRPAGSAVARAHALLADPGWSFDMGAHRTEPLIATAWLVAVNRLLFAPAMGPAFAAWERLDPAVLHRALDGAGSWCDPAADAEGLTGCDRLKARALDEALSGLVESLGGADPFTVTWGEVHRAHFRHPLFRYLPALAKLTTLETATGGDDFTLSRGSWGGDRTDPFAHVHGAGLRAVIDFATIAAPGFILATGQSGHPLSPHYRDMVDLWRRGALITVDGADPSGGHLILEPVGDR</sequence>
<dbReference type="PhylomeDB" id="Q2RTA5"/>
<dbReference type="InterPro" id="IPR002692">
    <property type="entry name" value="S45"/>
</dbReference>
<dbReference type="HOGENOM" id="CLU_011790_0_1_5"/>
<accession>Q2RTA5</accession>
<organism evidence="6 7">
    <name type="scientific">Rhodospirillum rubrum (strain ATCC 11170 / ATH 1.1.1 / DSM 467 / LMG 4362 / NCIMB 8255 / S1)</name>
    <dbReference type="NCBI Taxonomy" id="269796"/>
    <lineage>
        <taxon>Bacteria</taxon>
        <taxon>Pseudomonadati</taxon>
        <taxon>Pseudomonadota</taxon>
        <taxon>Alphaproteobacteria</taxon>
        <taxon>Rhodospirillales</taxon>
        <taxon>Rhodospirillaceae</taxon>
        <taxon>Rhodospirillum</taxon>
    </lineage>
</organism>
<feature type="binding site" evidence="5">
    <location>
        <position position="341"/>
    </location>
    <ligand>
        <name>Ca(2+)</name>
        <dbReference type="ChEBI" id="CHEBI:29108"/>
    </ligand>
</feature>
<evidence type="ECO:0000256" key="1">
    <source>
        <dbReference type="ARBA" id="ARBA00006586"/>
    </source>
</evidence>
<proteinExistence type="inferred from homology"/>